<reference evidence="22 23" key="1">
    <citation type="submission" date="2020-08" db="EMBL/GenBank/DDBJ databases">
        <title>Sequencing the genomes of 1000 actinobacteria strains.</title>
        <authorList>
            <person name="Klenk H.-P."/>
        </authorList>
    </citation>
    <scope>NUCLEOTIDE SEQUENCE [LARGE SCALE GENOMIC DNA]</scope>
    <source>
        <strain evidence="22 23">DSM 44936</strain>
    </source>
</reference>
<dbReference type="GO" id="GO:0034605">
    <property type="term" value="P:cellular response to heat"/>
    <property type="evidence" value="ECO:0007669"/>
    <property type="project" value="UniProtKB-UniRule"/>
</dbReference>
<dbReference type="SMART" id="SM00464">
    <property type="entry name" value="LON"/>
    <property type="match status" value="1"/>
</dbReference>
<evidence type="ECO:0000259" key="21">
    <source>
        <dbReference type="PROSITE" id="PS51787"/>
    </source>
</evidence>
<comment type="caution">
    <text evidence="22">The sequence shown here is derived from an EMBL/GenBank/DDBJ whole genome shotgun (WGS) entry which is preliminary data.</text>
</comment>
<dbReference type="InterPro" id="IPR003593">
    <property type="entry name" value="AAA+_ATPase"/>
</dbReference>
<comment type="subunit">
    <text evidence="14 15">Homohexamer. Organized in a ring with a central cavity.</text>
</comment>
<dbReference type="InterPro" id="IPR014721">
    <property type="entry name" value="Ribsml_uS5_D2-typ_fold_subgr"/>
</dbReference>
<evidence type="ECO:0000256" key="11">
    <source>
        <dbReference type="ARBA" id="ARBA00066743"/>
    </source>
</evidence>
<dbReference type="InterPro" id="IPR054594">
    <property type="entry name" value="Lon_lid"/>
</dbReference>
<keyword evidence="2 14" id="KW-0963">Cytoplasm</keyword>
<sequence length="792" mass="84582">MSQSLILPVLPLDDEVVLPGMVVPLDLSDAEVRAAIDAARASGERQGTARVLLVPRVDGRYGAVGVSAVIEQVGRLPGGNPAAVVRGAERVRVGSGTTGPGAALWVETTPMDVVPAGPRAEELAKEYKALAATILQKRGAWQVVDAVNQIKDASELADSSGYAPWLDTAQKVELLENPDPAERLAKLVEWARDHLAELDVAETIRKDVQEGMEKQQREFLLRQQLAAVRKELAELNGDAASEEEDYRARVEAADLPEKVREAALKEVDKLERTSDQSPESGWIRTWLDTVLDLPWNVRTEDSYDISAARAVLDADHTGLDDVKERIIEYLAVRKRRADRGLGVVGGRRSGAVLALAGPPGVGKTSLGESVARAMGREFVRVALGGVRDEAEIRGHRRTYVGALPGRIVRAIREAGSMNPVVLLDEVDKVGADYRGDPTAALLEVLDPAQNHTFRDHYLEVELDLSDVLFLATANVLESVPGPLLDRMEIVTLDGYTEDEKVAIARDHLLPRQLDKAGLTADDVTIDDEALRRLAGEYTREAGVRSLERAVARVLRKVTAKAALETGALPVRVGADDLVGYLGRPRHVPESSLPQAAQRTSVPGVATGLAVTGAGGDVLYVEASLADPETGSTAVTLTGQLGDVMKESAQIALSYLRSRGVELELPVGSLKDRSVHIHVPAGAIPKDGPSAGVTMTTALASLLSGRPVRTDVAMTGEVSLTGRVLPIGGVKQKLLAAHRAGITTVLIPARNEPDLDDVPQAVRDELTVHTVSDVREVLQIALTPAAVAQTTAA</sequence>
<dbReference type="InterPro" id="IPR020568">
    <property type="entry name" value="Ribosomal_Su5_D2-typ_SF"/>
</dbReference>
<evidence type="ECO:0000256" key="15">
    <source>
        <dbReference type="PIRNR" id="PIRNR001174"/>
    </source>
</evidence>
<dbReference type="Gene3D" id="2.30.130.40">
    <property type="entry name" value="LON domain-like"/>
    <property type="match status" value="1"/>
</dbReference>
<comment type="induction">
    <text evidence="14">By heat shock.</text>
</comment>
<comment type="catalytic activity">
    <reaction evidence="9 14 15 18">
        <text>Hydrolysis of proteins in presence of ATP.</text>
        <dbReference type="EC" id="3.4.21.53"/>
    </reaction>
</comment>
<feature type="domain" description="Lon proteolytic" evidence="20">
    <location>
        <begin position="599"/>
        <end position="783"/>
    </location>
</feature>
<dbReference type="GO" id="GO:0005737">
    <property type="term" value="C:cytoplasm"/>
    <property type="evidence" value="ECO:0007669"/>
    <property type="project" value="UniProtKB-SubCell"/>
</dbReference>
<dbReference type="HAMAP" id="MF_01973">
    <property type="entry name" value="lon_bact"/>
    <property type="match status" value="1"/>
</dbReference>
<dbReference type="InterPro" id="IPR027065">
    <property type="entry name" value="Lon_Prtase"/>
</dbReference>
<keyword evidence="3 14" id="KW-0645">Protease</keyword>
<keyword evidence="5 14" id="KW-0378">Hydrolase</keyword>
<evidence type="ECO:0000256" key="5">
    <source>
        <dbReference type="ARBA" id="ARBA00022801"/>
    </source>
</evidence>
<dbReference type="PROSITE" id="PS01046">
    <property type="entry name" value="LON_SER"/>
    <property type="match status" value="1"/>
</dbReference>
<dbReference type="GO" id="GO:0006515">
    <property type="term" value="P:protein quality control for misfolded or incompletely synthesized proteins"/>
    <property type="evidence" value="ECO:0007669"/>
    <property type="project" value="UniProtKB-UniRule"/>
</dbReference>
<dbReference type="FunFam" id="3.40.50.300:FF:000021">
    <property type="entry name" value="Lon protease homolog"/>
    <property type="match status" value="1"/>
</dbReference>
<dbReference type="PIRSF" id="PIRSF001174">
    <property type="entry name" value="Lon_proteas"/>
    <property type="match status" value="1"/>
</dbReference>
<dbReference type="InterPro" id="IPR027417">
    <property type="entry name" value="P-loop_NTPase"/>
</dbReference>
<proteinExistence type="evidence at transcript level"/>
<dbReference type="Gene3D" id="1.10.8.60">
    <property type="match status" value="1"/>
</dbReference>
<dbReference type="InterPro" id="IPR003959">
    <property type="entry name" value="ATPase_AAA_core"/>
</dbReference>
<keyword evidence="6 14" id="KW-0720">Serine protease</keyword>
<comment type="function">
    <text evidence="10 14">ATP-dependent serine protease that mediates the selective degradation of mutant and abnormal proteins as well as certain short-lived regulatory proteins. Required for cellular homeostasis and for survival from DNA damage and developmental changes induced by stress. Degrades polypeptides processively to yield small peptide fragments that are 5 to 10 amino acids long. Binds to DNA in a double-stranded, site-specific manner.</text>
</comment>
<dbReference type="NCBIfam" id="TIGR00763">
    <property type="entry name" value="lon"/>
    <property type="match status" value="1"/>
</dbReference>
<evidence type="ECO:0000256" key="13">
    <source>
        <dbReference type="ARBA" id="ARBA00082722"/>
    </source>
</evidence>
<dbReference type="GO" id="GO:0004176">
    <property type="term" value="F:ATP-dependent peptidase activity"/>
    <property type="evidence" value="ECO:0007669"/>
    <property type="project" value="UniProtKB-UniRule"/>
</dbReference>
<organism evidence="22 23">
    <name type="scientific">Sphaerisporangium rubeum</name>
    <dbReference type="NCBI Taxonomy" id="321317"/>
    <lineage>
        <taxon>Bacteria</taxon>
        <taxon>Bacillati</taxon>
        <taxon>Actinomycetota</taxon>
        <taxon>Actinomycetes</taxon>
        <taxon>Streptosporangiales</taxon>
        <taxon>Streptosporangiaceae</taxon>
        <taxon>Sphaerisporangium</taxon>
    </lineage>
</organism>
<dbReference type="Pfam" id="PF05362">
    <property type="entry name" value="Lon_C"/>
    <property type="match status" value="1"/>
</dbReference>
<comment type="similarity">
    <text evidence="14 15 18 19">Belongs to the peptidase S16 family.</text>
</comment>
<dbReference type="EMBL" id="JACHIU010000001">
    <property type="protein sequence ID" value="MBB6474244.1"/>
    <property type="molecule type" value="Genomic_DNA"/>
</dbReference>
<dbReference type="SMART" id="SM00382">
    <property type="entry name" value="AAA"/>
    <property type="match status" value="1"/>
</dbReference>
<dbReference type="InterPro" id="IPR046336">
    <property type="entry name" value="Lon_prtase_N_sf"/>
</dbReference>
<keyword evidence="8 14" id="KW-0346">Stress response</keyword>
<keyword evidence="7 14" id="KW-0067">ATP-binding</keyword>
<evidence type="ECO:0000256" key="1">
    <source>
        <dbReference type="ARBA" id="ARBA00004496"/>
    </source>
</evidence>
<dbReference type="Gene3D" id="3.30.230.10">
    <property type="match status" value="1"/>
</dbReference>
<dbReference type="Gene3D" id="1.20.58.1480">
    <property type="match status" value="1"/>
</dbReference>
<dbReference type="RefSeq" id="WP_184982587.1">
    <property type="nucleotide sequence ID" value="NZ_JACHIU010000001.1"/>
</dbReference>
<dbReference type="AlphaFoldDB" id="A0A7X0M8P9"/>
<evidence type="ECO:0000259" key="20">
    <source>
        <dbReference type="PROSITE" id="PS51786"/>
    </source>
</evidence>
<dbReference type="CDD" id="cd19500">
    <property type="entry name" value="RecA-like_Lon"/>
    <property type="match status" value="1"/>
</dbReference>
<dbReference type="Gene3D" id="3.40.50.300">
    <property type="entry name" value="P-loop containing nucleotide triphosphate hydrolases"/>
    <property type="match status" value="1"/>
</dbReference>
<evidence type="ECO:0000256" key="8">
    <source>
        <dbReference type="ARBA" id="ARBA00023016"/>
    </source>
</evidence>
<name>A0A7X0M8P9_9ACTN</name>
<evidence type="ECO:0000256" key="14">
    <source>
        <dbReference type="HAMAP-Rule" id="MF_01973"/>
    </source>
</evidence>
<evidence type="ECO:0000313" key="22">
    <source>
        <dbReference type="EMBL" id="MBB6474244.1"/>
    </source>
</evidence>
<dbReference type="Gene3D" id="1.20.5.5270">
    <property type="match status" value="1"/>
</dbReference>
<dbReference type="SUPFAM" id="SSF88697">
    <property type="entry name" value="PUA domain-like"/>
    <property type="match status" value="1"/>
</dbReference>
<accession>A0A7X0M8P9</accession>
<evidence type="ECO:0000256" key="19">
    <source>
        <dbReference type="RuleBase" id="RU000591"/>
    </source>
</evidence>
<dbReference type="GO" id="GO:0043565">
    <property type="term" value="F:sequence-specific DNA binding"/>
    <property type="evidence" value="ECO:0007669"/>
    <property type="project" value="UniProtKB-UniRule"/>
</dbReference>
<dbReference type="PANTHER" id="PTHR10046">
    <property type="entry name" value="ATP DEPENDENT LON PROTEASE FAMILY MEMBER"/>
    <property type="match status" value="1"/>
</dbReference>
<gene>
    <name evidence="14" type="primary">lon</name>
    <name evidence="22" type="ORF">BJ992_003675</name>
</gene>
<comment type="subcellular location">
    <subcellularLocation>
        <location evidence="1 14 15">Cytoplasm</location>
    </subcellularLocation>
</comment>
<dbReference type="InterPro" id="IPR004815">
    <property type="entry name" value="Lon_bac/euk-typ"/>
</dbReference>
<evidence type="ECO:0000256" key="4">
    <source>
        <dbReference type="ARBA" id="ARBA00022741"/>
    </source>
</evidence>
<dbReference type="GO" id="GO:0005524">
    <property type="term" value="F:ATP binding"/>
    <property type="evidence" value="ECO:0007669"/>
    <property type="project" value="UniProtKB-UniRule"/>
</dbReference>
<dbReference type="InterPro" id="IPR003111">
    <property type="entry name" value="Lon_prtase_N"/>
</dbReference>
<feature type="binding site" evidence="14 17">
    <location>
        <begin position="357"/>
        <end position="364"/>
    </location>
    <ligand>
        <name>ATP</name>
        <dbReference type="ChEBI" id="CHEBI:30616"/>
    </ligand>
</feature>
<dbReference type="EC" id="3.4.21.53" evidence="11 14"/>
<dbReference type="Pfam" id="PF00004">
    <property type="entry name" value="AAA"/>
    <property type="match status" value="1"/>
</dbReference>
<feature type="active site" evidence="14 16">
    <location>
        <position position="732"/>
    </location>
</feature>
<dbReference type="PRINTS" id="PR00830">
    <property type="entry name" value="ENDOLAPTASE"/>
</dbReference>
<dbReference type="GO" id="GO:0016887">
    <property type="term" value="F:ATP hydrolysis activity"/>
    <property type="evidence" value="ECO:0007669"/>
    <property type="project" value="UniProtKB-UniRule"/>
</dbReference>
<dbReference type="Pfam" id="PF22667">
    <property type="entry name" value="Lon_lid"/>
    <property type="match status" value="1"/>
</dbReference>
<dbReference type="Proteomes" id="UP000555564">
    <property type="component" value="Unassembled WGS sequence"/>
</dbReference>
<evidence type="ECO:0000256" key="18">
    <source>
        <dbReference type="PROSITE-ProRule" id="PRU01122"/>
    </source>
</evidence>
<evidence type="ECO:0000256" key="3">
    <source>
        <dbReference type="ARBA" id="ARBA00022670"/>
    </source>
</evidence>
<feature type="active site" evidence="14 16">
    <location>
        <position position="689"/>
    </location>
</feature>
<evidence type="ECO:0000313" key="23">
    <source>
        <dbReference type="Proteomes" id="UP000555564"/>
    </source>
</evidence>
<evidence type="ECO:0000256" key="10">
    <source>
        <dbReference type="ARBA" id="ARBA00053875"/>
    </source>
</evidence>
<evidence type="ECO:0000256" key="12">
    <source>
        <dbReference type="ARBA" id="ARBA00071934"/>
    </source>
</evidence>
<evidence type="ECO:0000256" key="2">
    <source>
        <dbReference type="ARBA" id="ARBA00022490"/>
    </source>
</evidence>
<dbReference type="InterPro" id="IPR015947">
    <property type="entry name" value="PUA-like_sf"/>
</dbReference>
<evidence type="ECO:0000256" key="6">
    <source>
        <dbReference type="ARBA" id="ARBA00022825"/>
    </source>
</evidence>
<dbReference type="InterPro" id="IPR008269">
    <property type="entry name" value="Lon_proteolytic"/>
</dbReference>
<evidence type="ECO:0000256" key="7">
    <source>
        <dbReference type="ARBA" id="ARBA00022840"/>
    </source>
</evidence>
<evidence type="ECO:0000256" key="16">
    <source>
        <dbReference type="PIRSR" id="PIRSR001174-1"/>
    </source>
</evidence>
<keyword evidence="23" id="KW-1185">Reference proteome</keyword>
<dbReference type="InterPro" id="IPR008268">
    <property type="entry name" value="Peptidase_S16_AS"/>
</dbReference>
<dbReference type="PROSITE" id="PS51786">
    <property type="entry name" value="LON_PROTEOLYTIC"/>
    <property type="match status" value="1"/>
</dbReference>
<keyword evidence="4 14" id="KW-0547">Nucleotide-binding</keyword>
<evidence type="ECO:0000256" key="17">
    <source>
        <dbReference type="PIRSR" id="PIRSR001174-2"/>
    </source>
</evidence>
<dbReference type="GO" id="GO:0004252">
    <property type="term" value="F:serine-type endopeptidase activity"/>
    <property type="evidence" value="ECO:0007669"/>
    <property type="project" value="UniProtKB-UniRule"/>
</dbReference>
<protein>
    <recommendedName>
        <fullName evidence="12 14">Lon protease</fullName>
        <ecNumber evidence="11 14">3.4.21.53</ecNumber>
    </recommendedName>
    <alternativeName>
        <fullName evidence="13 14">ATP-dependent protease La</fullName>
    </alternativeName>
</protein>
<dbReference type="SUPFAM" id="SSF54211">
    <property type="entry name" value="Ribosomal protein S5 domain 2-like"/>
    <property type="match status" value="1"/>
</dbReference>
<dbReference type="SUPFAM" id="SSF52540">
    <property type="entry name" value="P-loop containing nucleoside triphosphate hydrolases"/>
    <property type="match status" value="1"/>
</dbReference>
<dbReference type="PROSITE" id="PS51787">
    <property type="entry name" value="LON_N"/>
    <property type="match status" value="1"/>
</dbReference>
<dbReference type="InterPro" id="IPR027543">
    <property type="entry name" value="Lon_bac"/>
</dbReference>
<evidence type="ECO:0000256" key="9">
    <source>
        <dbReference type="ARBA" id="ARBA00050665"/>
    </source>
</evidence>
<dbReference type="Pfam" id="PF02190">
    <property type="entry name" value="LON_substr_bdg"/>
    <property type="match status" value="1"/>
</dbReference>
<feature type="domain" description="Lon N-terminal" evidence="21">
    <location>
        <begin position="7"/>
        <end position="195"/>
    </location>
</feature>